<dbReference type="AlphaFoldDB" id="A0A938B1U2"/>
<dbReference type="InterPro" id="IPR004360">
    <property type="entry name" value="Glyas_Fos-R_dOase_dom"/>
</dbReference>
<dbReference type="PROSITE" id="PS51819">
    <property type="entry name" value="VOC"/>
    <property type="match status" value="1"/>
</dbReference>
<name>A0A938B1U2_UNCTE</name>
<dbReference type="Gene3D" id="3.10.180.10">
    <property type="entry name" value="2,3-Dihydroxybiphenyl 1,2-Dioxygenase, domain 1"/>
    <property type="match status" value="1"/>
</dbReference>
<comment type="caution">
    <text evidence="2">The sequence shown here is derived from an EMBL/GenBank/DDBJ whole genome shotgun (WGS) entry which is preliminary data.</text>
</comment>
<dbReference type="InterPro" id="IPR037523">
    <property type="entry name" value="VOC_core"/>
</dbReference>
<dbReference type="Pfam" id="PF00903">
    <property type="entry name" value="Glyoxalase"/>
    <property type="match status" value="1"/>
</dbReference>
<dbReference type="PANTHER" id="PTHR43279">
    <property type="entry name" value="CATECHOL-2,3-DIOXYGENASE"/>
    <property type="match status" value="1"/>
</dbReference>
<protein>
    <submittedName>
        <fullName evidence="2">Biphenyl-2,3-diol 1,2-dioxygenase</fullName>
    </submittedName>
</protein>
<accession>A0A938B1U2</accession>
<dbReference type="Proteomes" id="UP000712673">
    <property type="component" value="Unassembled WGS sequence"/>
</dbReference>
<dbReference type="PANTHER" id="PTHR43279:SF1">
    <property type="entry name" value="CATECHOL-2,3-DIOXYGENASE"/>
    <property type="match status" value="1"/>
</dbReference>
<gene>
    <name evidence="2" type="ORF">FJZ47_00100</name>
</gene>
<dbReference type="InterPro" id="IPR029068">
    <property type="entry name" value="Glyas_Bleomycin-R_OHBP_Dase"/>
</dbReference>
<feature type="domain" description="VOC" evidence="1">
    <location>
        <begin position="5"/>
        <end position="124"/>
    </location>
</feature>
<proteinExistence type="predicted"/>
<dbReference type="SUPFAM" id="SSF54593">
    <property type="entry name" value="Glyoxalase/Bleomycin resistance protein/Dihydroxybiphenyl dioxygenase"/>
    <property type="match status" value="1"/>
</dbReference>
<reference evidence="2" key="1">
    <citation type="submission" date="2019-03" db="EMBL/GenBank/DDBJ databases">
        <title>Lake Tanganyika Metagenome-Assembled Genomes (MAGs).</title>
        <authorList>
            <person name="Tran P."/>
        </authorList>
    </citation>
    <scope>NUCLEOTIDE SEQUENCE</scope>
    <source>
        <strain evidence="2">K_DeepCast_65m_m2_066</strain>
    </source>
</reference>
<evidence type="ECO:0000313" key="2">
    <source>
        <dbReference type="EMBL" id="MBM3222195.1"/>
    </source>
</evidence>
<sequence>MPIQRVGHVVIKMRDLDAAKRFYGDILGMHITDEREGFGVFFRFDDYHHDIAVFKVNADAAAPEKNQVGLAHIALIADSFDTVKAMYQKLKAHDVPIVRTVDHGVTRSVYFKDPEGNELEIYCEVPEVDWHTVDTIIKADPIDLDAVPVA</sequence>
<dbReference type="EMBL" id="VGLS01000002">
    <property type="protein sequence ID" value="MBM3222195.1"/>
    <property type="molecule type" value="Genomic_DNA"/>
</dbReference>
<evidence type="ECO:0000259" key="1">
    <source>
        <dbReference type="PROSITE" id="PS51819"/>
    </source>
</evidence>
<evidence type="ECO:0000313" key="3">
    <source>
        <dbReference type="Proteomes" id="UP000712673"/>
    </source>
</evidence>
<organism evidence="2 3">
    <name type="scientific">Tectimicrobiota bacterium</name>
    <dbReference type="NCBI Taxonomy" id="2528274"/>
    <lineage>
        <taxon>Bacteria</taxon>
        <taxon>Pseudomonadati</taxon>
        <taxon>Nitrospinota/Tectimicrobiota group</taxon>
        <taxon>Candidatus Tectimicrobiota</taxon>
    </lineage>
</organism>